<reference evidence="17" key="1">
    <citation type="submission" date="2024-04" db="EMBL/GenBank/DDBJ databases">
        <title>Salinicola lusitanus LLJ914,a marine bacterium isolated from the Okinawa Trough.</title>
        <authorList>
            <person name="Li J."/>
        </authorList>
    </citation>
    <scope>NUCLEOTIDE SEQUENCE [LARGE SCALE GENOMIC DNA]</scope>
</reference>
<feature type="region of interest" description="Disordered" evidence="13">
    <location>
        <begin position="215"/>
        <end position="237"/>
    </location>
</feature>
<feature type="region of interest" description="Disordered" evidence="13">
    <location>
        <begin position="683"/>
        <end position="711"/>
    </location>
</feature>
<sequence length="887" mass="97275">MVLGRMTEGIEDISAGTVSPTGSTVDTGQIPEEKTEEMGAADEAEEGIEDGMDEGTAQESNSGQDEEQAEEQDGAGALPVTCCVCIQMDQINNCLHSEKICLLPILACLLSLALCTAGLKWVFVDKIFEYEPPTHLDPKRIGQDPFVISADPTMGLTLPPSHLPWSTYSPSSAFTITSGRPEVLVEDKSTQRPFVPISPKVTQSDSSVTLKYNAEKTTPRKQTPGAETTHGLNSNDIPIVSTTSTTTTLKTSSHVTRCSDSQKNYCVNGGECFTLEIMPGSTKFLCRCPNEFTGDRCQNYVMASFYKAEELYQKRILTITGICIALLVVGIMCVVAYCRTKKERKKLHDRLKQSLRRKRKSGVSSTRGRPGSHVALQDLQLPNKNNAEAVETAVEKDTETSVSTSKCPLSAIEPTAITHISQRYVPSPGTPGSPPSEMSAPLSSLAVSVPSVALSPCGEEERPLLLSNVQQHKVLSHNQQKRSSAHYNHGQDAHSLPSSPLLFREHSNCNATSEQNSTAASYKELPEKLLQTNNNIKDYNFKEAAMGRKAESHGDDMLESETEESQGERISFFKGDMTTAPLLRATGSVRTTPGSSKDTPHVLSMKVHPEVAVRLEDSHRPRRRQGRLNIGFSTATRTGLYLSHLYCQSPDPHPAETTVWTDQAQQQHLHNKMSLKMEMDVSGVSRGHVGPSAEGKATLKPETERPRCASTPCSPIRGTVAGYQILHMDSNYLVGFTTGEELLQLAHTWSDSTPDKGSVLEALPSPLPSTVPKSLNLGIHHSSRIFKAKNRYYQPYDIPAASGRRRRRMPSSSETLLKSVGPGDTVRTLHTPLPLCLLKGKRAHSKSLDYLNLDKLTIKESTDTEVLQYQLQHLTLRGERVFSRNKT</sequence>
<keyword evidence="17" id="KW-1185">Reference proteome</keyword>
<evidence type="ECO:0000256" key="9">
    <source>
        <dbReference type="ARBA" id="ARBA00023069"/>
    </source>
</evidence>
<keyword evidence="14" id="KW-1133">Transmembrane helix</keyword>
<feature type="compositionally biased region" description="Acidic residues" evidence="13">
    <location>
        <begin position="39"/>
        <end position="53"/>
    </location>
</feature>
<keyword evidence="6" id="KW-0963">Cytoplasm</keyword>
<evidence type="ECO:0000256" key="2">
    <source>
        <dbReference type="ARBA" id="ARBA00004496"/>
    </source>
</evidence>
<keyword evidence="9" id="KW-0969">Cilium</keyword>
<keyword evidence="14" id="KW-0812">Transmembrane</keyword>
<evidence type="ECO:0000256" key="1">
    <source>
        <dbReference type="ARBA" id="ARBA00004138"/>
    </source>
</evidence>
<dbReference type="EMBL" id="JBBPFD010000015">
    <property type="protein sequence ID" value="KAK7895857.1"/>
    <property type="molecule type" value="Genomic_DNA"/>
</dbReference>
<comment type="similarity">
    <text evidence="3">Belongs to the UNC119-binding protein family.</text>
</comment>
<dbReference type="Pfam" id="PF02158">
    <property type="entry name" value="Neuregulin"/>
    <property type="match status" value="2"/>
</dbReference>
<feature type="transmembrane region" description="Helical" evidence="14">
    <location>
        <begin position="316"/>
        <end position="337"/>
    </location>
</feature>
<dbReference type="Proteomes" id="UP001460270">
    <property type="component" value="Unassembled WGS sequence"/>
</dbReference>
<dbReference type="InterPro" id="IPR002154">
    <property type="entry name" value="Neuregulin_C"/>
</dbReference>
<dbReference type="GO" id="GO:0005929">
    <property type="term" value="C:cilium"/>
    <property type="evidence" value="ECO:0007669"/>
    <property type="project" value="UniProtKB-SubCell"/>
</dbReference>
<accession>A0AAW0NEU7</accession>
<dbReference type="AlphaFoldDB" id="A0AAW0NEU7"/>
<dbReference type="GO" id="GO:0010764">
    <property type="term" value="P:negative regulation of fibroblast migration"/>
    <property type="evidence" value="ECO:0007669"/>
    <property type="project" value="TreeGrafter"/>
</dbReference>
<dbReference type="GO" id="GO:1900016">
    <property type="term" value="P:negative regulation of cytokine production involved in inflammatory response"/>
    <property type="evidence" value="ECO:0007669"/>
    <property type="project" value="TreeGrafter"/>
</dbReference>
<comment type="subcellular location">
    <subcellularLocation>
        <location evidence="1">Cell projection</location>
        <location evidence="1">Cilium</location>
    </subcellularLocation>
    <subcellularLocation>
        <location evidence="2">Cytoplasm</location>
    </subcellularLocation>
</comment>
<dbReference type="GO" id="GO:0030030">
    <property type="term" value="P:cell projection organization"/>
    <property type="evidence" value="ECO:0007669"/>
    <property type="project" value="UniProtKB-KW"/>
</dbReference>
<evidence type="ECO:0000259" key="15">
    <source>
        <dbReference type="PROSITE" id="PS50026"/>
    </source>
</evidence>
<evidence type="ECO:0000256" key="5">
    <source>
        <dbReference type="ARBA" id="ARBA00022448"/>
    </source>
</evidence>
<dbReference type="SUPFAM" id="SSF57196">
    <property type="entry name" value="EGF/Laminin"/>
    <property type="match status" value="1"/>
</dbReference>
<evidence type="ECO:0000313" key="17">
    <source>
        <dbReference type="Proteomes" id="UP001460270"/>
    </source>
</evidence>
<dbReference type="PANTHER" id="PTHR31224:SF2">
    <property type="entry name" value="MACROPHAGE IMMUNOMETABOLISM REGULATOR"/>
    <property type="match status" value="1"/>
</dbReference>
<evidence type="ECO:0000256" key="3">
    <source>
        <dbReference type="ARBA" id="ARBA00009314"/>
    </source>
</evidence>
<evidence type="ECO:0000256" key="12">
    <source>
        <dbReference type="PROSITE-ProRule" id="PRU00076"/>
    </source>
</evidence>
<keyword evidence="12" id="KW-0245">EGF-like domain</keyword>
<evidence type="ECO:0000256" key="6">
    <source>
        <dbReference type="ARBA" id="ARBA00022490"/>
    </source>
</evidence>
<feature type="region of interest" description="Disordered" evidence="13">
    <location>
        <begin position="473"/>
        <end position="503"/>
    </location>
</feature>
<dbReference type="InterPro" id="IPR000742">
    <property type="entry name" value="EGF"/>
</dbReference>
<comment type="caution">
    <text evidence="16">The sequence shown here is derived from an EMBL/GenBank/DDBJ whole genome shotgun (WGS) entry which is preliminary data.</text>
</comment>
<feature type="compositionally biased region" description="Basic and acidic residues" evidence="13">
    <location>
        <begin position="697"/>
        <end position="707"/>
    </location>
</feature>
<feature type="region of interest" description="Disordered" evidence="13">
    <location>
        <begin position="349"/>
        <end position="374"/>
    </location>
</feature>
<dbReference type="PROSITE" id="PS00022">
    <property type="entry name" value="EGF_1"/>
    <property type="match status" value="1"/>
</dbReference>
<evidence type="ECO:0000313" key="16">
    <source>
        <dbReference type="EMBL" id="KAK7895857.1"/>
    </source>
</evidence>
<keyword evidence="8" id="KW-0653">Protein transport</keyword>
<dbReference type="Gene3D" id="2.10.25.10">
    <property type="entry name" value="Laminin"/>
    <property type="match status" value="1"/>
</dbReference>
<feature type="region of interest" description="Disordered" evidence="13">
    <location>
        <begin position="547"/>
        <end position="567"/>
    </location>
</feature>
<keyword evidence="5" id="KW-0813">Transport</keyword>
<evidence type="ECO:0000256" key="14">
    <source>
        <dbReference type="SAM" id="Phobius"/>
    </source>
</evidence>
<keyword evidence="11" id="KW-0966">Cell projection</keyword>
<keyword evidence="10" id="KW-0395">Inflammatory response</keyword>
<feature type="region of interest" description="Disordered" evidence="13">
    <location>
        <begin position="1"/>
        <end position="73"/>
    </location>
</feature>
<evidence type="ECO:0000256" key="11">
    <source>
        <dbReference type="ARBA" id="ARBA00023273"/>
    </source>
</evidence>
<evidence type="ECO:0000256" key="10">
    <source>
        <dbReference type="ARBA" id="ARBA00023198"/>
    </source>
</evidence>
<evidence type="ECO:0000256" key="8">
    <source>
        <dbReference type="ARBA" id="ARBA00022927"/>
    </source>
</evidence>
<gene>
    <name evidence="16" type="ORF">WMY93_021182</name>
</gene>
<protein>
    <recommendedName>
        <fullName evidence="4">Macrophage immunometabolism regulator</fullName>
    </recommendedName>
</protein>
<comment type="caution">
    <text evidence="12">Lacks conserved residue(s) required for the propagation of feature annotation.</text>
</comment>
<dbReference type="GO" id="GO:0005737">
    <property type="term" value="C:cytoplasm"/>
    <property type="evidence" value="ECO:0007669"/>
    <property type="project" value="UniProtKB-SubCell"/>
</dbReference>
<dbReference type="FunFam" id="2.10.25.10:FF:000073">
    <property type="entry name" value="Pro-neuregulin-1, membrane-bound isoform A"/>
    <property type="match status" value="1"/>
</dbReference>
<feature type="compositionally biased region" description="Polar residues" evidence="13">
    <location>
        <begin position="16"/>
        <end position="27"/>
    </location>
</feature>
<dbReference type="PROSITE" id="PS50026">
    <property type="entry name" value="EGF_3"/>
    <property type="match status" value="1"/>
</dbReference>
<dbReference type="InterPro" id="IPR029219">
    <property type="entry name" value="UNC119-bd"/>
</dbReference>
<evidence type="ECO:0000256" key="7">
    <source>
        <dbReference type="ARBA" id="ARBA00022794"/>
    </source>
</evidence>
<evidence type="ECO:0000256" key="4">
    <source>
        <dbReference type="ARBA" id="ARBA00014984"/>
    </source>
</evidence>
<feature type="compositionally biased region" description="Basic and acidic residues" evidence="13">
    <location>
        <begin position="547"/>
        <end position="556"/>
    </location>
</feature>
<feature type="compositionally biased region" description="Polar residues" evidence="13">
    <location>
        <begin position="588"/>
        <end position="597"/>
    </location>
</feature>
<keyword evidence="12" id="KW-1015">Disulfide bond</keyword>
<dbReference type="PANTHER" id="PTHR31224">
    <property type="entry name" value="UNC119-BINDING PROTEIN C5ORF30"/>
    <property type="match status" value="1"/>
</dbReference>
<dbReference type="GO" id="GO:0006954">
    <property type="term" value="P:inflammatory response"/>
    <property type="evidence" value="ECO:0007669"/>
    <property type="project" value="UniProtKB-KW"/>
</dbReference>
<feature type="region of interest" description="Disordered" evidence="13">
    <location>
        <begin position="584"/>
        <end position="609"/>
    </location>
</feature>
<dbReference type="GO" id="GO:0015031">
    <property type="term" value="P:protein transport"/>
    <property type="evidence" value="ECO:0007669"/>
    <property type="project" value="UniProtKB-KW"/>
</dbReference>
<feature type="compositionally biased region" description="Basic residues" evidence="13">
    <location>
        <begin position="349"/>
        <end position="361"/>
    </location>
</feature>
<name>A0AAW0NEU7_9GOBI</name>
<feature type="transmembrane region" description="Helical" evidence="14">
    <location>
        <begin position="102"/>
        <end position="123"/>
    </location>
</feature>
<feature type="region of interest" description="Disordered" evidence="13">
    <location>
        <begin position="420"/>
        <end position="442"/>
    </location>
</feature>
<evidence type="ECO:0000256" key="13">
    <source>
        <dbReference type="SAM" id="MobiDB-lite"/>
    </source>
</evidence>
<feature type="disulfide bond" evidence="12">
    <location>
        <begin position="288"/>
        <end position="297"/>
    </location>
</feature>
<feature type="compositionally biased region" description="Acidic residues" evidence="13">
    <location>
        <begin position="64"/>
        <end position="73"/>
    </location>
</feature>
<feature type="domain" description="EGF-like" evidence="15">
    <location>
        <begin position="254"/>
        <end position="298"/>
    </location>
</feature>
<keyword evidence="14" id="KW-0472">Membrane</keyword>
<feature type="region of interest" description="Disordered" evidence="13">
    <location>
        <begin position="803"/>
        <end position="823"/>
    </location>
</feature>
<dbReference type="Pfam" id="PF15435">
    <property type="entry name" value="UNC119_bdg"/>
    <property type="match status" value="1"/>
</dbReference>
<organism evidence="16 17">
    <name type="scientific">Mugilogobius chulae</name>
    <name type="common">yellowstripe goby</name>
    <dbReference type="NCBI Taxonomy" id="88201"/>
    <lineage>
        <taxon>Eukaryota</taxon>
        <taxon>Metazoa</taxon>
        <taxon>Chordata</taxon>
        <taxon>Craniata</taxon>
        <taxon>Vertebrata</taxon>
        <taxon>Euteleostomi</taxon>
        <taxon>Actinopterygii</taxon>
        <taxon>Neopterygii</taxon>
        <taxon>Teleostei</taxon>
        <taxon>Neoteleostei</taxon>
        <taxon>Acanthomorphata</taxon>
        <taxon>Gobiaria</taxon>
        <taxon>Gobiiformes</taxon>
        <taxon>Gobioidei</taxon>
        <taxon>Gobiidae</taxon>
        <taxon>Gobionellinae</taxon>
        <taxon>Mugilogobius</taxon>
    </lineage>
</organism>
<keyword evidence="7" id="KW-0970">Cilium biogenesis/degradation</keyword>
<dbReference type="SMART" id="SM00181">
    <property type="entry name" value="EGF"/>
    <property type="match status" value="1"/>
</dbReference>
<proteinExistence type="inferred from homology"/>